<accession>A0AAV2TRI1</accession>
<feature type="region of interest" description="Disordered" evidence="1">
    <location>
        <begin position="54"/>
        <end position="77"/>
    </location>
</feature>
<comment type="caution">
    <text evidence="2">The sequence shown here is derived from an EMBL/GenBank/DDBJ whole genome shotgun (WGS) entry which is preliminary data.</text>
</comment>
<evidence type="ECO:0000313" key="2">
    <source>
        <dbReference type="EMBL" id="CAL5139067.1"/>
    </source>
</evidence>
<sequence length="77" mass="8731">MRSYHCLSTPQANRNRSLVLVAFEKACIYAGMQPQFYILASVVSYPERTKAHENGVQPMDQFGDGRSALSHRDKWGI</sequence>
<dbReference type="AlphaFoldDB" id="A0AAV2TRI1"/>
<organism evidence="2 3">
    <name type="scientific">Calicophoron daubneyi</name>
    <name type="common">Rumen fluke</name>
    <name type="synonym">Paramphistomum daubneyi</name>
    <dbReference type="NCBI Taxonomy" id="300641"/>
    <lineage>
        <taxon>Eukaryota</taxon>
        <taxon>Metazoa</taxon>
        <taxon>Spiralia</taxon>
        <taxon>Lophotrochozoa</taxon>
        <taxon>Platyhelminthes</taxon>
        <taxon>Trematoda</taxon>
        <taxon>Digenea</taxon>
        <taxon>Plagiorchiida</taxon>
        <taxon>Pronocephalata</taxon>
        <taxon>Paramphistomoidea</taxon>
        <taxon>Paramphistomidae</taxon>
        <taxon>Calicophoron</taxon>
    </lineage>
</organism>
<name>A0AAV2TRI1_CALDB</name>
<protein>
    <submittedName>
        <fullName evidence="2">Uncharacterized protein</fullName>
    </submittedName>
</protein>
<dbReference type="EMBL" id="CAXLJL010000589">
    <property type="protein sequence ID" value="CAL5139067.1"/>
    <property type="molecule type" value="Genomic_DNA"/>
</dbReference>
<evidence type="ECO:0000313" key="3">
    <source>
        <dbReference type="Proteomes" id="UP001497525"/>
    </source>
</evidence>
<evidence type="ECO:0000256" key="1">
    <source>
        <dbReference type="SAM" id="MobiDB-lite"/>
    </source>
</evidence>
<reference evidence="2" key="1">
    <citation type="submission" date="2024-06" db="EMBL/GenBank/DDBJ databases">
        <authorList>
            <person name="Liu X."/>
            <person name="Lenzi L."/>
            <person name="Haldenby T S."/>
            <person name="Uol C."/>
        </authorList>
    </citation>
    <scope>NUCLEOTIDE SEQUENCE</scope>
</reference>
<proteinExistence type="predicted"/>
<gene>
    <name evidence="2" type="ORF">CDAUBV1_LOCUS14115</name>
</gene>
<dbReference type="Proteomes" id="UP001497525">
    <property type="component" value="Unassembled WGS sequence"/>
</dbReference>